<dbReference type="AlphaFoldDB" id="A0A839PYU5"/>
<reference evidence="1 2" key="1">
    <citation type="submission" date="2020-08" db="EMBL/GenBank/DDBJ databases">
        <title>The Agave Microbiome: Exploring the role of microbial communities in plant adaptations to desert environments.</title>
        <authorList>
            <person name="Partida-Martinez L.P."/>
        </authorList>
    </citation>
    <scope>NUCLEOTIDE SEQUENCE [LARGE SCALE GENOMIC DNA]</scope>
    <source>
        <strain evidence="1 2">AT2.18</strain>
    </source>
</reference>
<keyword evidence="2" id="KW-1185">Reference proteome</keyword>
<evidence type="ECO:0000313" key="2">
    <source>
        <dbReference type="Proteomes" id="UP000550501"/>
    </source>
</evidence>
<comment type="caution">
    <text evidence="1">The sequence shown here is derived from an EMBL/GenBank/DDBJ whole genome shotgun (WGS) entry which is preliminary data.</text>
</comment>
<gene>
    <name evidence="1" type="ORF">FHR72_000637</name>
</gene>
<name>A0A839PYU5_MYCIR</name>
<proteinExistence type="predicted"/>
<dbReference type="EMBL" id="JACHVU010000001">
    <property type="protein sequence ID" value="MBB2989180.1"/>
    <property type="molecule type" value="Genomic_DNA"/>
</dbReference>
<accession>A0A839PYU5</accession>
<dbReference type="Proteomes" id="UP000550501">
    <property type="component" value="Unassembled WGS sequence"/>
</dbReference>
<sequence length="64" mass="7504">MGDPRIAPNPTPHIRSPRMFAQYRAARQVNRDRRRLYARIASMPHSTVRDELVAVAQRYENADR</sequence>
<protein>
    <submittedName>
        <fullName evidence="1">Uncharacterized protein</fullName>
    </submittedName>
</protein>
<evidence type="ECO:0000313" key="1">
    <source>
        <dbReference type="EMBL" id="MBB2989180.1"/>
    </source>
</evidence>
<organism evidence="1 2">
    <name type="scientific">Mycolicibacterium iranicum</name>
    <name type="common">Mycobacterium iranicum</name>
    <dbReference type="NCBI Taxonomy" id="912594"/>
    <lineage>
        <taxon>Bacteria</taxon>
        <taxon>Bacillati</taxon>
        <taxon>Actinomycetota</taxon>
        <taxon>Actinomycetes</taxon>
        <taxon>Mycobacteriales</taxon>
        <taxon>Mycobacteriaceae</taxon>
        <taxon>Mycolicibacterium</taxon>
    </lineage>
</organism>